<dbReference type="InterPro" id="IPR036280">
    <property type="entry name" value="Multihaem_cyt_sf"/>
</dbReference>
<feature type="signal peptide" evidence="2">
    <location>
        <begin position="1"/>
        <end position="19"/>
    </location>
</feature>
<accession>A0A5A8F3A8</accession>
<dbReference type="Gene3D" id="1.20.850.10">
    <property type="entry name" value="Hydroxylamine Oxidoreductase, Chain A, domain 2"/>
    <property type="match status" value="1"/>
</dbReference>
<dbReference type="AlphaFoldDB" id="A0A5A8F3A8"/>
<dbReference type="EMBL" id="VFJB01000006">
    <property type="protein sequence ID" value="KAA0257817.1"/>
    <property type="molecule type" value="Genomic_DNA"/>
</dbReference>
<dbReference type="RefSeq" id="WP_149266789.1">
    <property type="nucleotide sequence ID" value="NZ_VFJB01000006.1"/>
</dbReference>
<organism evidence="3 4">
    <name type="scientific">Deferribacter autotrophicus</name>
    <dbReference type="NCBI Taxonomy" id="500465"/>
    <lineage>
        <taxon>Bacteria</taxon>
        <taxon>Pseudomonadati</taxon>
        <taxon>Deferribacterota</taxon>
        <taxon>Deferribacteres</taxon>
        <taxon>Deferribacterales</taxon>
        <taxon>Deferribacteraceae</taxon>
        <taxon>Deferribacter</taxon>
    </lineage>
</organism>
<dbReference type="Gene3D" id="1.10.780.10">
    <property type="entry name" value="Hydroxylamine Oxidoreductase, Chain A, domain 1"/>
    <property type="match status" value="1"/>
</dbReference>
<dbReference type="Pfam" id="PF13447">
    <property type="entry name" value="Multi-haem_cyto"/>
    <property type="match status" value="1"/>
</dbReference>
<evidence type="ECO:0000256" key="2">
    <source>
        <dbReference type="SAM" id="SignalP"/>
    </source>
</evidence>
<proteinExistence type="predicted"/>
<dbReference type="Proteomes" id="UP000322876">
    <property type="component" value="Unassembled WGS sequence"/>
</dbReference>
<dbReference type="OrthoDB" id="9814800at2"/>
<evidence type="ECO:0000313" key="4">
    <source>
        <dbReference type="Proteomes" id="UP000322876"/>
    </source>
</evidence>
<comment type="caution">
    <text evidence="3">The sequence shown here is derived from an EMBL/GenBank/DDBJ whole genome shotgun (WGS) entry which is preliminary data.</text>
</comment>
<dbReference type="PANTHER" id="PTHR35038">
    <property type="entry name" value="DISSIMILATORY SULFITE REDUCTASE SIRA"/>
    <property type="match status" value="1"/>
</dbReference>
<keyword evidence="4" id="KW-1185">Reference proteome</keyword>
<evidence type="ECO:0000313" key="3">
    <source>
        <dbReference type="EMBL" id="KAA0257817.1"/>
    </source>
</evidence>
<sequence>MRKLVLFCLFLLFVSSAFALDIKGISVDAESAKCITCHQDMNIATKVHDQWAESAHAKNGVGCLDCHEAEQGDFDAIKHYGQFVATHPTPKDCAKCHEEEVEQNTKSKHAYPFWLYAPADRAVFEPIVGTKQGCEQCHNVSAFWPDGSVGECDVCHSKHTFDLAQAHNPYTCGECHLGPDHPQIEIYIESKHGNIFTTRMAQGKLNLDYNTKKTGDTPLDFPVCTTCHMDAINGLNSTHNVSERLSWESQAPWSYRTIWFEEELGSWKDKQERMKTACKACHAPNFVEDYFLVYDLVNLQYNEIRRAFVYWTKLYEKKGLIKPLKAKTSNGDVKKFSNTVINASWYTTASEIMYNSWHHEGRRFRMGAGMQGADYVQWHGIWELQHNLQEMIAWGAEHGVEEAKKIYESDSPTKFYPYKLYDFPGGLYGLYTEEQYSVPALYKLIPNYWEMVKANVEQAYKKGFLTKAEWERWLERYNNRDKYLGKKFGKHKIFEDYKKRKAKELNLKDKNSALYKTIKIGLPSPAITDVK</sequence>
<protein>
    <submittedName>
        <fullName evidence="3">Cytochrome C</fullName>
    </submittedName>
</protein>
<reference evidence="3 4" key="1">
    <citation type="submission" date="2019-06" db="EMBL/GenBank/DDBJ databases">
        <title>Genomic insights into carbon and energy metabolism of Deferribacter autotrophicus revealed new metabolic traits in the phylum Deferribacteres.</title>
        <authorList>
            <person name="Slobodkin A.I."/>
            <person name="Slobodkina G.B."/>
            <person name="Allioux M."/>
            <person name="Alain K."/>
            <person name="Jebbar M."/>
            <person name="Shadrin V."/>
            <person name="Kublanov I.V."/>
            <person name="Toshchakov S.V."/>
            <person name="Bonch-Osmolovskaya E.A."/>
        </authorList>
    </citation>
    <scope>NUCLEOTIDE SEQUENCE [LARGE SCALE GENOMIC DNA]</scope>
    <source>
        <strain evidence="3 4">SL50</strain>
    </source>
</reference>
<name>A0A5A8F3A8_9BACT</name>
<dbReference type="InterPro" id="IPR051829">
    <property type="entry name" value="Multiheme_Cytochr_ET"/>
</dbReference>
<gene>
    <name evidence="3" type="ORF">FHQ18_08725</name>
</gene>
<feature type="chain" id="PRO_5022676755" evidence="2">
    <location>
        <begin position="20"/>
        <end position="531"/>
    </location>
</feature>
<evidence type="ECO:0000256" key="1">
    <source>
        <dbReference type="ARBA" id="ARBA00022729"/>
    </source>
</evidence>
<keyword evidence="1 2" id="KW-0732">Signal</keyword>
<dbReference type="SUPFAM" id="SSF48695">
    <property type="entry name" value="Multiheme cytochromes"/>
    <property type="match status" value="1"/>
</dbReference>